<sequence length="121" mass="13723">MYDPHQHAHELKIPVVRHPLRASNGMWLPDQGVILLKLRMRSLMERNVLAHEIAHAVLGHGFQECGTTGEGRQEHRANSLAATWLVDDDHLRDLQRTYDDPGRWCAELSITPAILRAHLAA</sequence>
<accession>A0A7W4UM54</accession>
<dbReference type="EMBL" id="JACHWJ010000001">
    <property type="protein sequence ID" value="MBB2957010.1"/>
    <property type="molecule type" value="Genomic_DNA"/>
</dbReference>
<gene>
    <name evidence="2" type="ORF">FHX72_001122</name>
</gene>
<name>A0A7W4UM54_9MICO</name>
<dbReference type="RefSeq" id="WP_183623527.1">
    <property type="nucleotide sequence ID" value="NZ_JACHWJ010000001.1"/>
</dbReference>
<dbReference type="Gene3D" id="1.10.10.2910">
    <property type="match status" value="1"/>
</dbReference>
<comment type="caution">
    <text evidence="2">The sequence shown here is derived from an EMBL/GenBank/DDBJ whole genome shotgun (WGS) entry which is preliminary data.</text>
</comment>
<proteinExistence type="predicted"/>
<protein>
    <submittedName>
        <fullName evidence="2">Zn-dependent peptidase ImmA (M78 family)</fullName>
    </submittedName>
</protein>
<organism evidence="2 3">
    <name type="scientific">Pseudoclavibacter helvolus</name>
    <dbReference type="NCBI Taxonomy" id="255205"/>
    <lineage>
        <taxon>Bacteria</taxon>
        <taxon>Bacillati</taxon>
        <taxon>Actinomycetota</taxon>
        <taxon>Actinomycetes</taxon>
        <taxon>Micrococcales</taxon>
        <taxon>Microbacteriaceae</taxon>
        <taxon>Pseudoclavibacter</taxon>
    </lineage>
</organism>
<feature type="domain" description="IrrE N-terminal-like" evidence="1">
    <location>
        <begin position="10"/>
        <end position="103"/>
    </location>
</feature>
<dbReference type="Proteomes" id="UP000545286">
    <property type="component" value="Unassembled WGS sequence"/>
</dbReference>
<dbReference type="InterPro" id="IPR010359">
    <property type="entry name" value="IrrE_HExxH"/>
</dbReference>
<evidence type="ECO:0000313" key="2">
    <source>
        <dbReference type="EMBL" id="MBB2957010.1"/>
    </source>
</evidence>
<reference evidence="2 3" key="1">
    <citation type="submission" date="2020-08" db="EMBL/GenBank/DDBJ databases">
        <title>Sequencing the genomes of 1000 actinobacteria strains.</title>
        <authorList>
            <person name="Klenk H.-P."/>
        </authorList>
    </citation>
    <scope>NUCLEOTIDE SEQUENCE [LARGE SCALE GENOMIC DNA]</scope>
    <source>
        <strain evidence="2 3">DSM 20419</strain>
    </source>
</reference>
<dbReference type="AlphaFoldDB" id="A0A7W4UM54"/>
<evidence type="ECO:0000313" key="3">
    <source>
        <dbReference type="Proteomes" id="UP000545286"/>
    </source>
</evidence>
<dbReference type="Pfam" id="PF06114">
    <property type="entry name" value="Peptidase_M78"/>
    <property type="match status" value="1"/>
</dbReference>
<evidence type="ECO:0000259" key="1">
    <source>
        <dbReference type="Pfam" id="PF06114"/>
    </source>
</evidence>
<keyword evidence="3" id="KW-1185">Reference proteome</keyword>